<comment type="function">
    <text evidence="12">Flavin transferase that catalyzes the transfer of the FMN moiety of FAD and its covalent binding to the hydroxyl group of a threonine residue in a target flavoprotein.</text>
</comment>
<dbReference type="PANTHER" id="PTHR30040:SF2">
    <property type="entry name" value="FAD:PROTEIN FMN TRANSFERASE"/>
    <property type="match status" value="1"/>
</dbReference>
<dbReference type="RefSeq" id="WP_121023483.1">
    <property type="nucleotide sequence ID" value="NZ_RCCE01000003.1"/>
</dbReference>
<protein>
    <recommendedName>
        <fullName evidence="2 10">FAD:protein FMN transferase</fullName>
        <ecNumber evidence="1 10">2.7.1.180</ecNumber>
    </recommendedName>
    <alternativeName>
        <fullName evidence="8 10">Flavin transferase</fullName>
    </alternativeName>
</protein>
<keyword evidence="12 13" id="KW-0449">Lipoprotein</keyword>
<evidence type="ECO:0000256" key="11">
    <source>
        <dbReference type="PIRSR" id="PIRSR006268-2"/>
    </source>
</evidence>
<keyword evidence="12" id="KW-0997">Cell inner membrane</keyword>
<dbReference type="PROSITE" id="PS51318">
    <property type="entry name" value="TAT"/>
    <property type="match status" value="1"/>
</dbReference>
<keyword evidence="12" id="KW-1003">Cell membrane</keyword>
<dbReference type="PANTHER" id="PTHR30040">
    <property type="entry name" value="THIAMINE BIOSYNTHESIS LIPOPROTEIN APBE"/>
    <property type="match status" value="1"/>
</dbReference>
<dbReference type="InterPro" id="IPR024932">
    <property type="entry name" value="ApbE"/>
</dbReference>
<evidence type="ECO:0000256" key="3">
    <source>
        <dbReference type="ARBA" id="ARBA00022630"/>
    </source>
</evidence>
<feature type="binding site" evidence="11">
    <location>
        <position position="269"/>
    </location>
    <ligand>
        <name>Mg(2+)</name>
        <dbReference type="ChEBI" id="CHEBI:18420"/>
    </ligand>
</feature>
<evidence type="ECO:0000256" key="8">
    <source>
        <dbReference type="ARBA" id="ARBA00031306"/>
    </source>
</evidence>
<dbReference type="EC" id="2.7.1.180" evidence="1 10"/>
<keyword evidence="14" id="KW-1185">Reference proteome</keyword>
<evidence type="ECO:0000313" key="13">
    <source>
        <dbReference type="EMBL" id="RLJ51631.1"/>
    </source>
</evidence>
<keyword evidence="5 10" id="KW-0479">Metal-binding</keyword>
<comment type="catalytic activity">
    <reaction evidence="9 10 12">
        <text>L-threonyl-[protein] + FAD = FMN-L-threonyl-[protein] + AMP + H(+)</text>
        <dbReference type="Rhea" id="RHEA:36847"/>
        <dbReference type="Rhea" id="RHEA-COMP:11060"/>
        <dbReference type="Rhea" id="RHEA-COMP:11061"/>
        <dbReference type="ChEBI" id="CHEBI:15378"/>
        <dbReference type="ChEBI" id="CHEBI:30013"/>
        <dbReference type="ChEBI" id="CHEBI:57692"/>
        <dbReference type="ChEBI" id="CHEBI:74257"/>
        <dbReference type="ChEBI" id="CHEBI:456215"/>
        <dbReference type="EC" id="2.7.1.180"/>
    </reaction>
</comment>
<dbReference type="Gene3D" id="3.10.520.10">
    <property type="entry name" value="ApbE-like domains"/>
    <property type="match status" value="1"/>
</dbReference>
<dbReference type="Proteomes" id="UP000269157">
    <property type="component" value="Unassembled WGS sequence"/>
</dbReference>
<evidence type="ECO:0000256" key="10">
    <source>
        <dbReference type="PIRNR" id="PIRNR006268"/>
    </source>
</evidence>
<keyword evidence="6 10" id="KW-0274">FAD</keyword>
<dbReference type="InterPro" id="IPR003374">
    <property type="entry name" value="ApbE-like_sf"/>
</dbReference>
<dbReference type="OrthoDB" id="9778595at2"/>
<gene>
    <name evidence="13" type="ORF">BCF46_1845</name>
</gene>
<comment type="similarity">
    <text evidence="10 12">Belongs to the ApbE family.</text>
</comment>
<evidence type="ECO:0000313" key="14">
    <source>
        <dbReference type="Proteomes" id="UP000269157"/>
    </source>
</evidence>
<comment type="caution">
    <text evidence="13">The sequence shown here is derived from an EMBL/GenBank/DDBJ whole genome shotgun (WGS) entry which is preliminary data.</text>
</comment>
<comment type="cofactor">
    <cofactor evidence="11">
        <name>Mg(2+)</name>
        <dbReference type="ChEBI" id="CHEBI:18420"/>
    </cofactor>
    <cofactor evidence="11">
        <name>Mn(2+)</name>
        <dbReference type="ChEBI" id="CHEBI:29035"/>
    </cofactor>
    <text evidence="11">Magnesium. Can also use manganese.</text>
</comment>
<evidence type="ECO:0000256" key="9">
    <source>
        <dbReference type="ARBA" id="ARBA00048540"/>
    </source>
</evidence>
<dbReference type="SUPFAM" id="SSF143631">
    <property type="entry name" value="ApbE-like"/>
    <property type="match status" value="1"/>
</dbReference>
<reference evidence="13 14" key="1">
    <citation type="submission" date="2018-10" db="EMBL/GenBank/DDBJ databases">
        <title>Genomic Encyclopedia of Archaeal and Bacterial Type Strains, Phase II (KMG-II): from individual species to whole genera.</title>
        <authorList>
            <person name="Goeker M."/>
        </authorList>
    </citation>
    <scope>NUCLEOTIDE SEQUENCE [LARGE SCALE GENOMIC DNA]</scope>
    <source>
        <strain evidence="13 14">DSM 29466</strain>
    </source>
</reference>
<sequence length="302" mass="32113">MTSRRRFLTITAAALACAGRSNAQPVYTWQGVALGARATLRFAHPDAKAISARVADEISRLEDVFSLYRPDSALSRLNREAVLRAPAFELLECLSLAGAVYKASGGRFDPSVQPLWACYAEASANGTLPDEHAVTNALALTGWKQVALEPASITIRPGMALTLNGIAQGYIADRVAEMLRSEGLTNILIDTGEFRALGTHPDGKAWPVKLAAGGEVPLAARALATSAPLGTTFDERAQVGHILDPRTGLPSHTRWREITVSAPTAALADALSTAVCLFQTRTEIDACLAQFKDVHLEAISAV</sequence>
<evidence type="ECO:0000256" key="1">
    <source>
        <dbReference type="ARBA" id="ARBA00011955"/>
    </source>
</evidence>
<dbReference type="PIRSF" id="PIRSF006268">
    <property type="entry name" value="ApbE"/>
    <property type="match status" value="1"/>
</dbReference>
<feature type="binding site" evidence="11">
    <location>
        <position position="273"/>
    </location>
    <ligand>
        <name>Mg(2+)</name>
        <dbReference type="ChEBI" id="CHEBI:18420"/>
    </ligand>
</feature>
<accession>A0A497W5A7</accession>
<feature type="chain" id="PRO_5019617887" description="FAD:protein FMN transferase" evidence="12">
    <location>
        <begin position="24"/>
        <end position="302"/>
    </location>
</feature>
<keyword evidence="4 10" id="KW-0808">Transferase</keyword>
<dbReference type="GO" id="GO:0005886">
    <property type="term" value="C:plasma membrane"/>
    <property type="evidence" value="ECO:0007669"/>
    <property type="project" value="UniProtKB-SubCell"/>
</dbReference>
<dbReference type="EMBL" id="RCCE01000003">
    <property type="protein sequence ID" value="RLJ51631.1"/>
    <property type="molecule type" value="Genomic_DNA"/>
</dbReference>
<feature type="binding site" evidence="11">
    <location>
        <position position="165"/>
    </location>
    <ligand>
        <name>Mg(2+)</name>
        <dbReference type="ChEBI" id="CHEBI:18420"/>
    </ligand>
</feature>
<organism evidence="13 14">
    <name type="scientific">Litoreibacter meonggei</name>
    <dbReference type="NCBI Taxonomy" id="1049199"/>
    <lineage>
        <taxon>Bacteria</taxon>
        <taxon>Pseudomonadati</taxon>
        <taxon>Pseudomonadota</taxon>
        <taxon>Alphaproteobacteria</taxon>
        <taxon>Rhodobacterales</taxon>
        <taxon>Roseobacteraceae</taxon>
        <taxon>Litoreibacter</taxon>
    </lineage>
</organism>
<dbReference type="Pfam" id="PF02424">
    <property type="entry name" value="ApbE"/>
    <property type="match status" value="1"/>
</dbReference>
<proteinExistence type="inferred from homology"/>
<evidence type="ECO:0000256" key="6">
    <source>
        <dbReference type="ARBA" id="ARBA00022827"/>
    </source>
</evidence>
<keyword evidence="12" id="KW-0472">Membrane</keyword>
<evidence type="ECO:0000256" key="12">
    <source>
        <dbReference type="RuleBase" id="RU363002"/>
    </source>
</evidence>
<dbReference type="PROSITE" id="PS51257">
    <property type="entry name" value="PROKAR_LIPOPROTEIN"/>
    <property type="match status" value="1"/>
</dbReference>
<dbReference type="GO" id="GO:0046872">
    <property type="term" value="F:metal ion binding"/>
    <property type="evidence" value="ECO:0007669"/>
    <property type="project" value="UniProtKB-UniRule"/>
</dbReference>
<evidence type="ECO:0000256" key="2">
    <source>
        <dbReference type="ARBA" id="ARBA00016337"/>
    </source>
</evidence>
<dbReference type="InterPro" id="IPR006311">
    <property type="entry name" value="TAT_signal"/>
</dbReference>
<evidence type="ECO:0000256" key="7">
    <source>
        <dbReference type="ARBA" id="ARBA00022842"/>
    </source>
</evidence>
<keyword evidence="12" id="KW-0732">Signal</keyword>
<comment type="subcellular location">
    <subcellularLocation>
        <location evidence="12">Cell inner membrane</location>
        <topology evidence="12">Lipid-anchor</topology>
        <orientation evidence="12">Periplasmic side</orientation>
    </subcellularLocation>
</comment>
<dbReference type="AlphaFoldDB" id="A0A497W5A7"/>
<evidence type="ECO:0000256" key="4">
    <source>
        <dbReference type="ARBA" id="ARBA00022679"/>
    </source>
</evidence>
<feature type="signal peptide" evidence="12">
    <location>
        <begin position="1"/>
        <end position="23"/>
    </location>
</feature>
<keyword evidence="3 10" id="KW-0285">Flavoprotein</keyword>
<evidence type="ECO:0000256" key="5">
    <source>
        <dbReference type="ARBA" id="ARBA00022723"/>
    </source>
</evidence>
<keyword evidence="7 10" id="KW-0460">Magnesium</keyword>
<dbReference type="GO" id="GO:0016740">
    <property type="term" value="F:transferase activity"/>
    <property type="evidence" value="ECO:0007669"/>
    <property type="project" value="UniProtKB-UniRule"/>
</dbReference>
<name>A0A497W5A7_9RHOB</name>